<sequence length="624" mass="71047">MIKKIILISIVTLACLVYTIHSCVACGIPTYQPQYQAPTCSSGCGHQGYSCGSYGCYRQRARAAVSFQPEGGSRSRQHPMLRTLEDQKIRHSQLLDAKRRQLHGENVELPSSEEHETRPMSALEQVAPSVARLQSARSLNAPVNPNAAFMECCMDRKLPDACLQKCNFGVYTKDVLTKMYFKQDPCPIAAMSEIQFCAAQGRDHKACCYRNGVTTTLAGDKCLLFCDQRPGKVTPLDMSYVSCFDRFENMKACFWHDLSRFTKIMLAETNFENLIKQTATQKALCGSFFPINNNVGMTDFELIYGVVVNENDINGTLKPIAFACCIQYSNKSYYTMMNVMDAKYDNKFVTVKEDLRFKKELASSTFSVMTIDKVVDVQEDFSGLAPYYVNFGERKYLPLSEVMMNQLIINTKTEKNFNLAINMTIDLVCSNDGYTPANGLKMQLLNSIGYVTCDSQYFQECTHNIHSLKHCFSENETLKHNNFVPLSEKNSFLLLEYDATLCWINRTDYLRHLFKLGNVKGTMLLDEDMNKAVGYIISINNHILGCYGEDEDIQKDLIKKHLDQLDNDEEITFYIKGGEEDPFTAEILNNSLEIKEVRRLHTRIPIRDIAWSKMMFLNIGCFIY</sequence>
<reference evidence="2" key="1">
    <citation type="submission" date="2016-11" db="UniProtKB">
        <authorList>
            <consortium name="WormBaseParasite"/>
        </authorList>
    </citation>
    <scope>IDENTIFICATION</scope>
    <source>
        <strain evidence="2">KR3021</strain>
    </source>
</reference>
<evidence type="ECO:0000313" key="2">
    <source>
        <dbReference type="WBParaSite" id="RSKR_0000747200.1"/>
    </source>
</evidence>
<dbReference type="WBParaSite" id="RSKR_0000747200.1">
    <property type="protein sequence ID" value="RSKR_0000747200.1"/>
    <property type="gene ID" value="RSKR_0000747200"/>
</dbReference>
<organism evidence="1 2">
    <name type="scientific">Rhabditophanes sp. KR3021</name>
    <dbReference type="NCBI Taxonomy" id="114890"/>
    <lineage>
        <taxon>Eukaryota</taxon>
        <taxon>Metazoa</taxon>
        <taxon>Ecdysozoa</taxon>
        <taxon>Nematoda</taxon>
        <taxon>Chromadorea</taxon>
        <taxon>Rhabditida</taxon>
        <taxon>Tylenchina</taxon>
        <taxon>Panagrolaimomorpha</taxon>
        <taxon>Strongyloidoidea</taxon>
        <taxon>Alloionematidae</taxon>
        <taxon>Rhabditophanes</taxon>
    </lineage>
</organism>
<accession>A0AC35U407</accession>
<protein>
    <submittedName>
        <fullName evidence="2">DB domain-containing protein</fullName>
    </submittedName>
</protein>
<dbReference type="Proteomes" id="UP000095286">
    <property type="component" value="Unplaced"/>
</dbReference>
<proteinExistence type="predicted"/>
<evidence type="ECO:0000313" key="1">
    <source>
        <dbReference type="Proteomes" id="UP000095286"/>
    </source>
</evidence>
<name>A0AC35U407_9BILA</name>